<evidence type="ECO:0000313" key="8">
    <source>
        <dbReference type="EMBL" id="CDP36564.1"/>
    </source>
</evidence>
<feature type="active site" description="Charge relay system" evidence="5">
    <location>
        <position position="316"/>
    </location>
</feature>
<dbReference type="PROSITE" id="PS00136">
    <property type="entry name" value="SUBTILASE_ASP"/>
    <property type="match status" value="1"/>
</dbReference>
<keyword evidence="2 5" id="KW-0645">Protease</keyword>
<dbReference type="CDD" id="cd04077">
    <property type="entry name" value="Peptidases_S8_PCSK9_ProteinaseK_like"/>
    <property type="match status" value="1"/>
</dbReference>
<accession>A0A060T6Y8</accession>
<reference evidence="8" key="1">
    <citation type="submission" date="2014-02" db="EMBL/GenBank/DDBJ databases">
        <authorList>
            <person name="Genoscope - CEA"/>
        </authorList>
    </citation>
    <scope>NUCLEOTIDE SEQUENCE</scope>
    <source>
        <strain evidence="8">LS3</strain>
    </source>
</reference>
<dbReference type="PROSITE" id="PS51892">
    <property type="entry name" value="SUBTILASE"/>
    <property type="match status" value="1"/>
</dbReference>
<name>A0A060T6Y8_BLAAD</name>
<dbReference type="PROSITE" id="PS00138">
    <property type="entry name" value="SUBTILASE_SER"/>
    <property type="match status" value="1"/>
</dbReference>
<organism evidence="8">
    <name type="scientific">Blastobotrys adeninivorans</name>
    <name type="common">Yeast</name>
    <name type="synonym">Arxula adeninivorans</name>
    <dbReference type="NCBI Taxonomy" id="409370"/>
    <lineage>
        <taxon>Eukaryota</taxon>
        <taxon>Fungi</taxon>
        <taxon>Dikarya</taxon>
        <taxon>Ascomycota</taxon>
        <taxon>Saccharomycotina</taxon>
        <taxon>Dipodascomycetes</taxon>
        <taxon>Dipodascales</taxon>
        <taxon>Trichomonascaceae</taxon>
        <taxon>Blastobotrys</taxon>
    </lineage>
</organism>
<evidence type="ECO:0000256" key="3">
    <source>
        <dbReference type="ARBA" id="ARBA00022801"/>
    </source>
</evidence>
<dbReference type="InterPro" id="IPR023828">
    <property type="entry name" value="Peptidase_S8_Ser-AS"/>
</dbReference>
<feature type="domain" description="Peptidase S8/S53" evidence="7">
    <location>
        <begin position="122"/>
        <end position="331"/>
    </location>
</feature>
<comment type="similarity">
    <text evidence="1 5 6">Belongs to the peptidase S8 family.</text>
</comment>
<dbReference type="InterPro" id="IPR023827">
    <property type="entry name" value="Peptidase_S8_Asp-AS"/>
</dbReference>
<dbReference type="PhylomeDB" id="A0A060T6Y8"/>
<sequence>MLAILAMVIAIARANFLVQLSNETSIQAFLETNPQLSSKIHHTYSFGSFSAFSGRFDVATLKYLYHNFYVAAISPDIPVSVDSLQVQENAPRHLARISQRTKLDSSSLNFTYDTEGQEMIDIYIIDTGIYAEHPEFEGRVKRGIDLTGEGPGDRNGHGTHVAGIAGSRTYGVAKKVNLIEVKALTGDGMGNLSTVVAGIDFAVNHRKQTGRKAVANLSLGAGYNTMLNNAVNAAVDSGLPMTVAAGNTNTAACATSPAGAKNAITVGAIDDRYDIIASFSNWGSCVMVFASGVYVTSLSHDPAQLHSDTIALSGTSMASPTVAGIMAMFMGQGASTEEAIVKINSLATRDAIDVRSMFFRPRTPNAILFNGLI</sequence>
<feature type="active site" description="Charge relay system" evidence="5">
    <location>
        <position position="126"/>
    </location>
</feature>
<evidence type="ECO:0000256" key="5">
    <source>
        <dbReference type="PROSITE-ProRule" id="PRU01240"/>
    </source>
</evidence>
<dbReference type="PANTHER" id="PTHR43806:SF13">
    <property type="entry name" value="SUBTILASE-TYPE PROTEINASE RRT12"/>
    <property type="match status" value="1"/>
</dbReference>
<dbReference type="InterPro" id="IPR050131">
    <property type="entry name" value="Peptidase_S8_subtilisin-like"/>
</dbReference>
<evidence type="ECO:0000256" key="1">
    <source>
        <dbReference type="ARBA" id="ARBA00011073"/>
    </source>
</evidence>
<evidence type="ECO:0000259" key="7">
    <source>
        <dbReference type="Pfam" id="PF00082"/>
    </source>
</evidence>
<protein>
    <submittedName>
        <fullName evidence="8">ARAD1B15928p</fullName>
    </submittedName>
</protein>
<dbReference type="InterPro" id="IPR022398">
    <property type="entry name" value="Peptidase_S8_His-AS"/>
</dbReference>
<dbReference type="PANTHER" id="PTHR43806">
    <property type="entry name" value="PEPTIDASE S8"/>
    <property type="match status" value="1"/>
</dbReference>
<evidence type="ECO:0000256" key="2">
    <source>
        <dbReference type="ARBA" id="ARBA00022670"/>
    </source>
</evidence>
<dbReference type="SUPFAM" id="SSF52743">
    <property type="entry name" value="Subtilisin-like"/>
    <property type="match status" value="1"/>
</dbReference>
<dbReference type="InterPro" id="IPR015500">
    <property type="entry name" value="Peptidase_S8_subtilisin-rel"/>
</dbReference>
<dbReference type="InterPro" id="IPR000209">
    <property type="entry name" value="Peptidase_S8/S53_dom"/>
</dbReference>
<dbReference type="PRINTS" id="PR00723">
    <property type="entry name" value="SUBTILISIN"/>
</dbReference>
<dbReference type="AlphaFoldDB" id="A0A060T6Y8"/>
<dbReference type="InterPro" id="IPR034193">
    <property type="entry name" value="PCSK9_ProteinaseK-like"/>
</dbReference>
<dbReference type="GO" id="GO:0004252">
    <property type="term" value="F:serine-type endopeptidase activity"/>
    <property type="evidence" value="ECO:0007669"/>
    <property type="project" value="UniProtKB-UniRule"/>
</dbReference>
<gene>
    <name evidence="8" type="ORF">GNLVRS02_ARAD1B15928g</name>
</gene>
<dbReference type="PROSITE" id="PS00137">
    <property type="entry name" value="SUBTILASE_HIS"/>
    <property type="match status" value="1"/>
</dbReference>
<keyword evidence="3 5" id="KW-0378">Hydrolase</keyword>
<dbReference type="GO" id="GO:0006508">
    <property type="term" value="P:proteolysis"/>
    <property type="evidence" value="ECO:0007669"/>
    <property type="project" value="UniProtKB-KW"/>
</dbReference>
<dbReference type="Gene3D" id="3.40.50.200">
    <property type="entry name" value="Peptidase S8/S53 domain"/>
    <property type="match status" value="1"/>
</dbReference>
<dbReference type="EMBL" id="HG937692">
    <property type="protein sequence ID" value="CDP36564.1"/>
    <property type="molecule type" value="Genomic_DNA"/>
</dbReference>
<dbReference type="FunFam" id="3.40.50.200:FF:000007">
    <property type="entry name" value="Subtilisin-like serine protease"/>
    <property type="match status" value="1"/>
</dbReference>
<keyword evidence="4 5" id="KW-0720">Serine protease</keyword>
<dbReference type="Pfam" id="PF00082">
    <property type="entry name" value="Peptidase_S8"/>
    <property type="match status" value="1"/>
</dbReference>
<feature type="active site" description="Charge relay system" evidence="5">
    <location>
        <position position="157"/>
    </location>
</feature>
<dbReference type="SUPFAM" id="SSF54897">
    <property type="entry name" value="Protease propeptides/inhibitors"/>
    <property type="match status" value="1"/>
</dbReference>
<evidence type="ECO:0000256" key="4">
    <source>
        <dbReference type="ARBA" id="ARBA00022825"/>
    </source>
</evidence>
<reference evidence="8" key="2">
    <citation type="submission" date="2014-06" db="EMBL/GenBank/DDBJ databases">
        <title>The complete genome of Blastobotrys (Arxula) adeninivorans LS3 - a yeast of biotechnological interest.</title>
        <authorList>
            <person name="Kunze G."/>
            <person name="Gaillardin C."/>
            <person name="Czernicka M."/>
            <person name="Durrens P."/>
            <person name="Martin T."/>
            <person name="Boer E."/>
            <person name="Gabaldon T."/>
            <person name="Cruz J."/>
            <person name="Talla E."/>
            <person name="Marck C."/>
            <person name="Goffeau A."/>
            <person name="Barbe V."/>
            <person name="Baret P."/>
            <person name="Baronian K."/>
            <person name="Beier S."/>
            <person name="Bleykasten C."/>
            <person name="Bode R."/>
            <person name="Casaregola S."/>
            <person name="Despons L."/>
            <person name="Fairhead C."/>
            <person name="Giersberg M."/>
            <person name="Gierski P."/>
            <person name="Hahnel U."/>
            <person name="Hartmann A."/>
            <person name="Jankowska D."/>
            <person name="Jubin C."/>
            <person name="Jung P."/>
            <person name="Lafontaine I."/>
            <person name="Leh-Louis V."/>
            <person name="Lemaire M."/>
            <person name="Marcet-Houben M."/>
            <person name="Mascher M."/>
            <person name="Morel G."/>
            <person name="Richard G.-F."/>
            <person name="Riechen J."/>
            <person name="Sacerdot C."/>
            <person name="Sarkar A."/>
            <person name="Savel G."/>
            <person name="Schacherer J."/>
            <person name="Sherman D."/>
            <person name="Straub M.-L."/>
            <person name="Stein N."/>
            <person name="Thierry A."/>
            <person name="Trautwein-Schult A."/>
            <person name="Westhof E."/>
            <person name="Worch S."/>
            <person name="Dujon B."/>
            <person name="Souciet J.-L."/>
            <person name="Wincker P."/>
            <person name="Scholz U."/>
            <person name="Neuveglise N."/>
        </authorList>
    </citation>
    <scope>NUCLEOTIDE SEQUENCE</scope>
    <source>
        <strain evidence="8">LS3</strain>
    </source>
</reference>
<dbReference type="InterPro" id="IPR036852">
    <property type="entry name" value="Peptidase_S8/S53_dom_sf"/>
</dbReference>
<proteinExistence type="inferred from homology"/>
<evidence type="ECO:0000256" key="6">
    <source>
        <dbReference type="RuleBase" id="RU003355"/>
    </source>
</evidence>